<dbReference type="Pfam" id="PF00782">
    <property type="entry name" value="DSPc"/>
    <property type="match status" value="1"/>
</dbReference>
<evidence type="ECO:0000256" key="12">
    <source>
        <dbReference type="ARBA" id="ARBA00053902"/>
    </source>
</evidence>
<keyword evidence="5" id="KW-0904">Protein phosphatase</keyword>
<dbReference type="GO" id="GO:0004721">
    <property type="term" value="F:phosphoprotein phosphatase activity"/>
    <property type="evidence" value="ECO:0007669"/>
    <property type="project" value="UniProtKB-KW"/>
</dbReference>
<keyword evidence="6" id="KW-0443">Lipid metabolism</keyword>
<dbReference type="GO" id="GO:0008962">
    <property type="term" value="F:phosphatidylglycerophosphatase activity"/>
    <property type="evidence" value="ECO:0007669"/>
    <property type="project" value="UniProtKB-EC"/>
</dbReference>
<dbReference type="GO" id="GO:0048364">
    <property type="term" value="P:root development"/>
    <property type="evidence" value="ECO:0007669"/>
    <property type="project" value="UniProtKB-ARBA"/>
</dbReference>
<dbReference type="SUPFAM" id="SSF52799">
    <property type="entry name" value="(Phosphotyrosine protein) phosphatases II"/>
    <property type="match status" value="1"/>
</dbReference>
<comment type="similarity">
    <text evidence="2">Belongs to the protein-tyrosine phosphatase family. Non-receptor class dual specificity subfamily.</text>
</comment>
<evidence type="ECO:0000256" key="1">
    <source>
        <dbReference type="ARBA" id="ARBA00005189"/>
    </source>
</evidence>
<dbReference type="FunFam" id="3.90.190.10:FF:000051">
    <property type="entry name" value="Dual specificity phosphatase domain protein"/>
    <property type="match status" value="1"/>
</dbReference>
<feature type="compositionally biased region" description="Basic and acidic residues" evidence="13">
    <location>
        <begin position="1"/>
        <end position="10"/>
    </location>
</feature>
<evidence type="ECO:0000256" key="10">
    <source>
        <dbReference type="ARBA" id="ARBA00024224"/>
    </source>
</evidence>
<dbReference type="Gene3D" id="3.90.190.10">
    <property type="entry name" value="Protein tyrosine phosphatase superfamily"/>
    <property type="match status" value="1"/>
</dbReference>
<dbReference type="EC" id="3.1.3.27" evidence="10"/>
<feature type="domain" description="Tyrosine specific protein phosphatases" evidence="15">
    <location>
        <begin position="161"/>
        <end position="208"/>
    </location>
</feature>
<dbReference type="PROSITE" id="PS00383">
    <property type="entry name" value="TYR_PHOSPHATASE_1"/>
    <property type="match status" value="1"/>
</dbReference>
<evidence type="ECO:0000313" key="16">
    <source>
        <dbReference type="EMBL" id="KAL2511506.1"/>
    </source>
</evidence>
<evidence type="ECO:0000259" key="15">
    <source>
        <dbReference type="PROSITE" id="PS50056"/>
    </source>
</evidence>
<dbReference type="PROSITE" id="PS50054">
    <property type="entry name" value="TYR_PHOSPHATASE_DUAL"/>
    <property type="match status" value="1"/>
</dbReference>
<evidence type="ECO:0000256" key="5">
    <source>
        <dbReference type="ARBA" id="ARBA00022912"/>
    </source>
</evidence>
<evidence type="ECO:0000256" key="4">
    <source>
        <dbReference type="ARBA" id="ARBA00022801"/>
    </source>
</evidence>
<dbReference type="PANTHER" id="PTHR46274">
    <property type="entry name" value="PHOSPHATIDYLINOSITOL PHOSPHATASE"/>
    <property type="match status" value="1"/>
</dbReference>
<keyword evidence="3" id="KW-0444">Lipid biosynthesis</keyword>
<evidence type="ECO:0000256" key="11">
    <source>
        <dbReference type="ARBA" id="ARBA00050944"/>
    </source>
</evidence>
<dbReference type="PANTHER" id="PTHR46274:SF7">
    <property type="entry name" value="DUAL SPECIFICITY PROTEIN PHOSPHATASE DSP8"/>
    <property type="match status" value="1"/>
</dbReference>
<feature type="domain" description="Tyrosine-protein phosphatase" evidence="14">
    <location>
        <begin position="72"/>
        <end position="219"/>
    </location>
</feature>
<evidence type="ECO:0000313" key="17">
    <source>
        <dbReference type="Proteomes" id="UP001604336"/>
    </source>
</evidence>
<keyword evidence="4" id="KW-0378">Hydrolase</keyword>
<dbReference type="InterPro" id="IPR016130">
    <property type="entry name" value="Tyr_Pase_AS"/>
</dbReference>
<protein>
    <recommendedName>
        <fullName evidence="10">phosphatidylglycerophosphatase</fullName>
        <ecNumber evidence="10">3.1.3.27</ecNumber>
    </recommendedName>
</protein>
<dbReference type="InterPro" id="IPR020422">
    <property type="entry name" value="TYR_PHOSPHATASE_DUAL_dom"/>
</dbReference>
<dbReference type="Proteomes" id="UP001604336">
    <property type="component" value="Unassembled WGS sequence"/>
</dbReference>
<sequence length="332" mass="37239">MYIEELKEGDLENGEGQQLCSMEEDSENEEGQGAIVIWDAKRILVGAGARVLFYPTLLYNVVRNKIQSEFHWWDRVDEFVLLGAVPFPKDVPRLKALGVGGVVTLNEPYETLVPTSLYQDHNIKHLVIPTRDYLFAPSYGIICQAVEFIHGNALCSKTTYVHCKAGRGRSTTVVLCYLAKYKNMTPEAAYEYVRSIRPRVLLASSQWKAVQDYYRRLKKPRSDICMDSSLSRTLGVAGKVYLEAFDDNSVVLITESDLDGYEESDDSHVLSKNILADVNLACRVQFASQAAIARLSCLCLRFHVSQKASRENMESSTGNSLLGNTGVDIRVY</sequence>
<comment type="caution">
    <text evidence="16">The sequence shown here is derived from an EMBL/GenBank/DDBJ whole genome shotgun (WGS) entry which is preliminary data.</text>
</comment>
<comment type="function">
    <text evidence="12">Exhibits phosphatidylglycerophosphate phosphatase activity. Involved in root growth and columella cells organization. May possess protein phosphatase activity.</text>
</comment>
<dbReference type="CDD" id="cd14524">
    <property type="entry name" value="PTPMT1"/>
    <property type="match status" value="1"/>
</dbReference>
<evidence type="ECO:0000256" key="3">
    <source>
        <dbReference type="ARBA" id="ARBA00022516"/>
    </source>
</evidence>
<accession>A0ABD1TFJ2</accession>
<dbReference type="GO" id="GO:0008654">
    <property type="term" value="P:phospholipid biosynthetic process"/>
    <property type="evidence" value="ECO:0007669"/>
    <property type="project" value="UniProtKB-KW"/>
</dbReference>
<dbReference type="InterPro" id="IPR044596">
    <property type="entry name" value="PTPMT1-like"/>
</dbReference>
<dbReference type="PROSITE" id="PS50056">
    <property type="entry name" value="TYR_PHOSPHATASE_2"/>
    <property type="match status" value="1"/>
</dbReference>
<feature type="region of interest" description="Disordered" evidence="13">
    <location>
        <begin position="1"/>
        <end position="25"/>
    </location>
</feature>
<dbReference type="InterPro" id="IPR000340">
    <property type="entry name" value="Dual-sp_phosphatase_cat-dom"/>
</dbReference>
<keyword evidence="17" id="KW-1185">Reference proteome</keyword>
<comment type="pathway">
    <text evidence="9">Phospholipid metabolism; phosphatidylglycerol biosynthesis; phosphatidylglycerol from CDP-diacylglycerol: step 2/2.</text>
</comment>
<comment type="catalytic activity">
    <reaction evidence="11">
        <text>a 1,2-diacyl-sn-glycero-3-phospho-(1'-sn-glycero-3'-phosphate) + H2O = a 1,2-diacyl-sn-glycero-3-phospho-(1'-sn-glycerol) + phosphate</text>
        <dbReference type="Rhea" id="RHEA:33751"/>
        <dbReference type="ChEBI" id="CHEBI:15377"/>
        <dbReference type="ChEBI" id="CHEBI:43474"/>
        <dbReference type="ChEBI" id="CHEBI:60110"/>
        <dbReference type="ChEBI" id="CHEBI:64716"/>
        <dbReference type="EC" id="3.1.3.27"/>
    </reaction>
    <physiologicalReaction direction="left-to-right" evidence="11">
        <dbReference type="Rhea" id="RHEA:33752"/>
    </physiologicalReaction>
</comment>
<evidence type="ECO:0000256" key="7">
    <source>
        <dbReference type="ARBA" id="ARBA00023209"/>
    </source>
</evidence>
<dbReference type="EMBL" id="JBFOLK010000005">
    <property type="protein sequence ID" value="KAL2511506.1"/>
    <property type="molecule type" value="Genomic_DNA"/>
</dbReference>
<gene>
    <name evidence="16" type="ORF">Adt_17106</name>
</gene>
<dbReference type="SMART" id="SM00195">
    <property type="entry name" value="DSPc"/>
    <property type="match status" value="1"/>
</dbReference>
<dbReference type="AlphaFoldDB" id="A0ABD1TFJ2"/>
<evidence type="ECO:0000256" key="6">
    <source>
        <dbReference type="ARBA" id="ARBA00023098"/>
    </source>
</evidence>
<dbReference type="InterPro" id="IPR000387">
    <property type="entry name" value="Tyr_Pase_dom"/>
</dbReference>
<organism evidence="16 17">
    <name type="scientific">Abeliophyllum distichum</name>
    <dbReference type="NCBI Taxonomy" id="126358"/>
    <lineage>
        <taxon>Eukaryota</taxon>
        <taxon>Viridiplantae</taxon>
        <taxon>Streptophyta</taxon>
        <taxon>Embryophyta</taxon>
        <taxon>Tracheophyta</taxon>
        <taxon>Spermatophyta</taxon>
        <taxon>Magnoliopsida</taxon>
        <taxon>eudicotyledons</taxon>
        <taxon>Gunneridae</taxon>
        <taxon>Pentapetalae</taxon>
        <taxon>asterids</taxon>
        <taxon>lamiids</taxon>
        <taxon>Lamiales</taxon>
        <taxon>Oleaceae</taxon>
        <taxon>Forsythieae</taxon>
        <taxon>Abeliophyllum</taxon>
    </lineage>
</organism>
<reference evidence="17" key="1">
    <citation type="submission" date="2024-07" db="EMBL/GenBank/DDBJ databases">
        <title>Two chromosome-level genome assemblies of Korean endemic species Abeliophyllum distichum and Forsythia ovata (Oleaceae).</title>
        <authorList>
            <person name="Jang H."/>
        </authorList>
    </citation>
    <scope>NUCLEOTIDE SEQUENCE [LARGE SCALE GENOMIC DNA]</scope>
</reference>
<evidence type="ECO:0000256" key="8">
    <source>
        <dbReference type="ARBA" id="ARBA00023264"/>
    </source>
</evidence>
<name>A0ABD1TFJ2_9LAMI</name>
<evidence type="ECO:0000256" key="13">
    <source>
        <dbReference type="SAM" id="MobiDB-lite"/>
    </source>
</evidence>
<evidence type="ECO:0000256" key="9">
    <source>
        <dbReference type="ARBA" id="ARBA00024192"/>
    </source>
</evidence>
<keyword evidence="7" id="KW-0594">Phospholipid biosynthesis</keyword>
<evidence type="ECO:0000256" key="2">
    <source>
        <dbReference type="ARBA" id="ARBA00008601"/>
    </source>
</evidence>
<dbReference type="InterPro" id="IPR029021">
    <property type="entry name" value="Prot-tyrosine_phosphatase-like"/>
</dbReference>
<comment type="pathway">
    <text evidence="1">Lipid metabolism.</text>
</comment>
<proteinExistence type="inferred from homology"/>
<evidence type="ECO:0000259" key="14">
    <source>
        <dbReference type="PROSITE" id="PS50054"/>
    </source>
</evidence>
<keyword evidence="8" id="KW-1208">Phospholipid metabolism</keyword>